<sequence>VFLNHRGKDVKNTLASNLYYRLRHLGLRVFFDKEEMQKGSRIDFVIENVIKATPLHIAIFSAGYAESEWCMDELLLMIESGSIIIAVYYNLNPAEMWSNPVDGTNGVYAEALRLLEEEKAFDPQNHQERPRYKSSTIEKWKTALMEVTGREGFKLDTYDGNEGKLLDMIVQEVVKYKSIGRRGKKIVKNNVRRTSKQSSCLTQIN</sequence>
<dbReference type="AlphaFoldDB" id="Q8L8J4"/>
<evidence type="ECO:0000313" key="6">
    <source>
        <dbReference type="EMBL" id="AAM28910.1"/>
    </source>
</evidence>
<reference evidence="6" key="1">
    <citation type="journal article" date="2002" name="Plant J.">
        <title>TIR-X and TIR-NBS proteins: two new families related to disease resistance TIR-NBS-LRR proteins encoded in Arabidopsis and other plant genomes.</title>
        <authorList>
            <person name="Meyers B.C."/>
            <person name="Morgante M."/>
            <person name="Michelmore R.W."/>
        </authorList>
    </citation>
    <scope>NUCLEOTIDE SEQUENCE</scope>
</reference>
<dbReference type="SMART" id="SM00255">
    <property type="entry name" value="TIR"/>
    <property type="match status" value="1"/>
</dbReference>
<dbReference type="EC" id="3.2.2.6" evidence="1"/>
<dbReference type="GO" id="GO:0007165">
    <property type="term" value="P:signal transduction"/>
    <property type="evidence" value="ECO:0007669"/>
    <property type="project" value="InterPro"/>
</dbReference>
<proteinExistence type="evidence at transcript level"/>
<dbReference type="PROSITE" id="PS50104">
    <property type="entry name" value="TIR"/>
    <property type="match status" value="1"/>
</dbReference>
<evidence type="ECO:0000256" key="2">
    <source>
        <dbReference type="ARBA" id="ARBA00022801"/>
    </source>
</evidence>
<evidence type="ECO:0000259" key="5">
    <source>
        <dbReference type="PROSITE" id="PS50104"/>
    </source>
</evidence>
<keyword evidence="2" id="KW-0378">Hydrolase</keyword>
<dbReference type="PANTHER" id="PTHR32009:SF39">
    <property type="entry name" value="TIR DOMAIN-CONTAINING PROTEIN"/>
    <property type="match status" value="1"/>
</dbReference>
<dbReference type="Gene3D" id="3.40.50.10140">
    <property type="entry name" value="Toll/interleukin-1 receptor homology (TIR) domain"/>
    <property type="match status" value="1"/>
</dbReference>
<dbReference type="InterPro" id="IPR000157">
    <property type="entry name" value="TIR_dom"/>
</dbReference>
<dbReference type="SUPFAM" id="SSF52200">
    <property type="entry name" value="Toll/Interleukin receptor TIR domain"/>
    <property type="match status" value="1"/>
</dbReference>
<keyword evidence="3" id="KW-0520">NAD</keyword>
<evidence type="ECO:0000256" key="4">
    <source>
        <dbReference type="ARBA" id="ARBA00047304"/>
    </source>
</evidence>
<protein>
    <recommendedName>
        <fullName evidence="1">ADP-ribosyl cyclase/cyclic ADP-ribose hydrolase</fullName>
        <ecNumber evidence="1">3.2.2.6</ecNumber>
    </recommendedName>
</protein>
<accession>Q8L8J4</accession>
<dbReference type="GO" id="GO:0061809">
    <property type="term" value="F:NAD+ nucleosidase activity, cyclic ADP-ribose generating"/>
    <property type="evidence" value="ECO:0007669"/>
    <property type="project" value="UniProtKB-EC"/>
</dbReference>
<dbReference type="PANTHER" id="PTHR32009">
    <property type="entry name" value="TMV RESISTANCE PROTEIN N-LIKE"/>
    <property type="match status" value="1"/>
</dbReference>
<dbReference type="InterPro" id="IPR035897">
    <property type="entry name" value="Toll_tir_struct_dom_sf"/>
</dbReference>
<feature type="non-terminal residue" evidence="6">
    <location>
        <position position="1"/>
    </location>
</feature>
<organism evidence="6">
    <name type="scientific">Pinus taeda</name>
    <name type="common">Loblolly pine</name>
    <dbReference type="NCBI Taxonomy" id="3352"/>
    <lineage>
        <taxon>Eukaryota</taxon>
        <taxon>Viridiplantae</taxon>
        <taxon>Streptophyta</taxon>
        <taxon>Embryophyta</taxon>
        <taxon>Tracheophyta</taxon>
        <taxon>Spermatophyta</taxon>
        <taxon>Pinopsida</taxon>
        <taxon>Pinidae</taxon>
        <taxon>Conifers I</taxon>
        <taxon>Pinales</taxon>
        <taxon>Pinaceae</taxon>
        <taxon>Pinus</taxon>
        <taxon>Pinus subgen. Pinus</taxon>
    </lineage>
</organism>
<comment type="catalytic activity">
    <reaction evidence="4">
        <text>NAD(+) + H2O = ADP-D-ribose + nicotinamide + H(+)</text>
        <dbReference type="Rhea" id="RHEA:16301"/>
        <dbReference type="ChEBI" id="CHEBI:15377"/>
        <dbReference type="ChEBI" id="CHEBI:15378"/>
        <dbReference type="ChEBI" id="CHEBI:17154"/>
        <dbReference type="ChEBI" id="CHEBI:57540"/>
        <dbReference type="ChEBI" id="CHEBI:57967"/>
        <dbReference type="EC" id="3.2.2.6"/>
    </reaction>
    <physiologicalReaction direction="left-to-right" evidence="4">
        <dbReference type="Rhea" id="RHEA:16302"/>
    </physiologicalReaction>
</comment>
<dbReference type="EMBL" id="AY091559">
    <property type="protein sequence ID" value="AAM28910.1"/>
    <property type="molecule type" value="mRNA"/>
</dbReference>
<feature type="domain" description="TIR" evidence="5">
    <location>
        <begin position="1"/>
        <end position="148"/>
    </location>
</feature>
<evidence type="ECO:0000256" key="1">
    <source>
        <dbReference type="ARBA" id="ARBA00011982"/>
    </source>
</evidence>
<name>Q8L8J4_PINTA</name>
<evidence type="ECO:0000256" key="3">
    <source>
        <dbReference type="ARBA" id="ARBA00023027"/>
    </source>
</evidence>
<dbReference type="Pfam" id="PF01582">
    <property type="entry name" value="TIR"/>
    <property type="match status" value="1"/>
</dbReference>